<dbReference type="InterPro" id="IPR003115">
    <property type="entry name" value="ParB_N"/>
</dbReference>
<dbReference type="SMART" id="SM00470">
    <property type="entry name" value="ParB"/>
    <property type="match status" value="1"/>
</dbReference>
<gene>
    <name evidence="2" type="ORF">I5L79_21710</name>
</gene>
<dbReference type="SUPFAM" id="SSF110849">
    <property type="entry name" value="ParB/Sulfiredoxin"/>
    <property type="match status" value="1"/>
</dbReference>
<feature type="domain" description="ParB-like N-terminal" evidence="1">
    <location>
        <begin position="51"/>
        <end position="131"/>
    </location>
</feature>
<keyword evidence="3" id="KW-1185">Reference proteome</keyword>
<accession>A0ABS0L7U2</accession>
<evidence type="ECO:0000313" key="2">
    <source>
        <dbReference type="EMBL" id="MBG8556177.1"/>
    </source>
</evidence>
<protein>
    <submittedName>
        <fullName evidence="2">ParB N-terminal domain-containing protein</fullName>
    </submittedName>
</protein>
<dbReference type="Proteomes" id="UP000601099">
    <property type="component" value="Unassembled WGS sequence"/>
</dbReference>
<reference evidence="2 3" key="1">
    <citation type="submission" date="2020-11" db="EMBL/GenBank/DDBJ databases">
        <title>Hymenobacter sp.</title>
        <authorList>
            <person name="Kim M.K."/>
        </authorList>
    </citation>
    <scope>NUCLEOTIDE SEQUENCE [LARGE SCALE GENOMIC DNA]</scope>
    <source>
        <strain evidence="2 3">BT594</strain>
    </source>
</reference>
<dbReference type="RefSeq" id="WP_196957195.1">
    <property type="nucleotide sequence ID" value="NZ_JADWYK010000021.1"/>
</dbReference>
<comment type="caution">
    <text evidence="2">The sequence shown here is derived from an EMBL/GenBank/DDBJ whole genome shotgun (WGS) entry which is preliminary data.</text>
</comment>
<dbReference type="Gene3D" id="3.90.1530.10">
    <property type="entry name" value="Conserved hypothetical protein from pyrococcus furiosus pfu- 392566-001, ParB domain"/>
    <property type="match status" value="1"/>
</dbReference>
<proteinExistence type="predicted"/>
<dbReference type="InterPro" id="IPR036086">
    <property type="entry name" value="ParB/Sulfiredoxin_sf"/>
</dbReference>
<organism evidence="2 3">
    <name type="scientific">Hymenobacter guriensis</name>
    <dbReference type="NCBI Taxonomy" id="2793065"/>
    <lineage>
        <taxon>Bacteria</taxon>
        <taxon>Pseudomonadati</taxon>
        <taxon>Bacteroidota</taxon>
        <taxon>Cytophagia</taxon>
        <taxon>Cytophagales</taxon>
        <taxon>Hymenobacteraceae</taxon>
        <taxon>Hymenobacter</taxon>
    </lineage>
</organism>
<sequence length="282" mass="32069">MSASPQFDNLTAEITAALPPAVLTIVQDTPAAETGAALQFPEPTGEVRHTKEYDIFKLIDSNREIDQAQVKRLVKKIQKRNLLHLRPMDVTMEYGVIDGQHRLEAARLLGVSIYYRLAPELSKADIAELNSSAKNWTSADYLNYWTVEGKEHYIALSRFLNKHPKFKLTTAKLLVGGQGSSHHDFLAGSFEVRDYAKAEQVAAFVQQIADEWGFTHAFNPRFVMAINYCLTEVADFEPAVLLRKIGLQPRELQPCVTSAKYIELLEELYNYKTQEHLRVRFR</sequence>
<evidence type="ECO:0000259" key="1">
    <source>
        <dbReference type="SMART" id="SM00470"/>
    </source>
</evidence>
<name>A0ABS0L7U2_9BACT</name>
<dbReference type="EMBL" id="JADWYK010000021">
    <property type="protein sequence ID" value="MBG8556177.1"/>
    <property type="molecule type" value="Genomic_DNA"/>
</dbReference>
<evidence type="ECO:0000313" key="3">
    <source>
        <dbReference type="Proteomes" id="UP000601099"/>
    </source>
</evidence>